<reference evidence="1" key="1">
    <citation type="submission" date="2019-03" db="EMBL/GenBank/DDBJ databases">
        <title>Candidatus Syntrophosphaera thermopropionivorans: a novel player in syntrophic propionate oxidation during anaerobic digestion.</title>
        <authorList>
            <person name="Dyksma S."/>
        </authorList>
    </citation>
    <scope>NUCLEOTIDE SEQUENCE</scope>
    <source>
        <strain evidence="1">W5</strain>
    </source>
</reference>
<organism evidence="1 2">
    <name type="scientific">Candidatus Syntrophosphaera thermopropionivorans</name>
    <dbReference type="NCBI Taxonomy" id="2593015"/>
    <lineage>
        <taxon>Bacteria</taxon>
        <taxon>Pseudomonadati</taxon>
        <taxon>Candidatus Cloacimonadota</taxon>
        <taxon>Candidatus Cloacimonadia</taxon>
        <taxon>Candidatus Cloacimonadales</taxon>
        <taxon>Candidatus Cloacimonadaceae</taxon>
        <taxon>Candidatus Syntrophosphaera</taxon>
    </lineage>
</organism>
<comment type="caution">
    <text evidence="1">The sequence shown here is derived from an EMBL/GenBank/DDBJ whole genome shotgun (WGS) entry which is preliminary data.</text>
</comment>
<name>A0AC61QJ42_9BACT</name>
<evidence type="ECO:0000313" key="2">
    <source>
        <dbReference type="Proteomes" id="UP000294588"/>
    </source>
</evidence>
<protein>
    <submittedName>
        <fullName evidence="1">Site-specific DNA-methyltransferase</fullName>
    </submittedName>
</protein>
<dbReference type="Proteomes" id="UP000294588">
    <property type="component" value="Unassembled WGS sequence"/>
</dbReference>
<gene>
    <name evidence="1" type="ORF">E0946_04320</name>
</gene>
<keyword evidence="2" id="KW-1185">Reference proteome</keyword>
<proteinExistence type="predicted"/>
<dbReference type="EMBL" id="SMOG01000010">
    <property type="protein sequence ID" value="TDF73011.1"/>
    <property type="molecule type" value="Genomic_DNA"/>
</dbReference>
<accession>A0AC61QJ42</accession>
<sequence>MSEHNSFLEKVKNNQYYNDMNLDLFVEEQLIISEKLYQNKTKIIIIEGEFWTSKQRKANSIHEISYRACFKPQLPYFFISNFTQKGNVVYDPFSGRGTTIIEAALNNRRIVANDINPLSKILTQPRIEIPRYSEINERIETIPYYKNLKSDIDLSMFYQEETLSEILSLKNYLIERYESGKEDHIDRWIRMVATNRLTGHSTNFFSVYTLPPNQAISPQKQKQLNENFNRYPVYKNTKNIILIKTQSLLRDIDNIKRRTLHSVAKEAVFLTEDARNTPQIADNSISLIVTSPPFLDVIDYARDNWLRCWFNNINTEEITKKITVTKSLEEWESFIYDTFIEFKRILKPDGMIAFEVGEIKKGKIKLEDNVISIAQKVGFNIEAVMINKQNFTKTANIWGVTNNLKGVNTNRIVILRK</sequence>
<evidence type="ECO:0000313" key="1">
    <source>
        <dbReference type="EMBL" id="TDF73011.1"/>
    </source>
</evidence>